<proteinExistence type="predicted"/>
<organism evidence="1">
    <name type="scientific">uncultured Thermomicrobiales bacterium</name>
    <dbReference type="NCBI Taxonomy" id="1645740"/>
    <lineage>
        <taxon>Bacteria</taxon>
        <taxon>Pseudomonadati</taxon>
        <taxon>Thermomicrobiota</taxon>
        <taxon>Thermomicrobia</taxon>
        <taxon>Thermomicrobiales</taxon>
        <taxon>environmental samples</taxon>
    </lineage>
</organism>
<evidence type="ECO:0000313" key="1">
    <source>
        <dbReference type="EMBL" id="CAA9554928.1"/>
    </source>
</evidence>
<protein>
    <submittedName>
        <fullName evidence="1">Uncharacterized protein</fullName>
    </submittedName>
</protein>
<dbReference type="AlphaFoldDB" id="A0A6J4UMT9"/>
<accession>A0A6J4UMT9</accession>
<gene>
    <name evidence="1" type="ORF">AVDCRST_MAG59-2078</name>
</gene>
<sequence>MPGTGAGRTRHRPRRLGAARVEGDVDDRRFDGVARRMVTAILRRVAGS</sequence>
<reference evidence="1" key="1">
    <citation type="submission" date="2020-02" db="EMBL/GenBank/DDBJ databases">
        <authorList>
            <person name="Meier V. D."/>
        </authorList>
    </citation>
    <scope>NUCLEOTIDE SEQUENCE</scope>
    <source>
        <strain evidence="1">AVDCRST_MAG59</strain>
    </source>
</reference>
<name>A0A6J4UMT9_9BACT</name>
<dbReference type="EMBL" id="CADCWF010000130">
    <property type="protein sequence ID" value="CAA9554928.1"/>
    <property type="molecule type" value="Genomic_DNA"/>
</dbReference>